<accession>A0ABU7E639</accession>
<comment type="caution">
    <text evidence="2">The sequence shown here is derived from an EMBL/GenBank/DDBJ whole genome shotgun (WGS) entry which is preliminary data.</text>
</comment>
<proteinExistence type="predicted"/>
<name>A0ABU7E639_9TELE</name>
<organism evidence="2 3">
    <name type="scientific">Characodon lateralis</name>
    <dbReference type="NCBI Taxonomy" id="208331"/>
    <lineage>
        <taxon>Eukaryota</taxon>
        <taxon>Metazoa</taxon>
        <taxon>Chordata</taxon>
        <taxon>Craniata</taxon>
        <taxon>Vertebrata</taxon>
        <taxon>Euteleostomi</taxon>
        <taxon>Actinopterygii</taxon>
        <taxon>Neopterygii</taxon>
        <taxon>Teleostei</taxon>
        <taxon>Neoteleostei</taxon>
        <taxon>Acanthomorphata</taxon>
        <taxon>Ovalentaria</taxon>
        <taxon>Atherinomorphae</taxon>
        <taxon>Cyprinodontiformes</taxon>
        <taxon>Goodeidae</taxon>
        <taxon>Characodon</taxon>
    </lineage>
</organism>
<evidence type="ECO:0000313" key="3">
    <source>
        <dbReference type="Proteomes" id="UP001352852"/>
    </source>
</evidence>
<keyword evidence="3" id="KW-1185">Reference proteome</keyword>
<reference evidence="2 3" key="1">
    <citation type="submission" date="2021-06" db="EMBL/GenBank/DDBJ databases">
        <authorList>
            <person name="Palmer J.M."/>
        </authorList>
    </citation>
    <scope>NUCLEOTIDE SEQUENCE [LARGE SCALE GENOMIC DNA]</scope>
    <source>
        <strain evidence="2 3">CL_MEX2019</strain>
        <tissue evidence="2">Muscle</tissue>
    </source>
</reference>
<evidence type="ECO:0000313" key="2">
    <source>
        <dbReference type="EMBL" id="MED6281304.1"/>
    </source>
</evidence>
<dbReference type="Proteomes" id="UP001352852">
    <property type="component" value="Unassembled WGS sequence"/>
</dbReference>
<gene>
    <name evidence="2" type="ORF">CHARACLAT_019984</name>
</gene>
<evidence type="ECO:0000256" key="1">
    <source>
        <dbReference type="SAM" id="MobiDB-lite"/>
    </source>
</evidence>
<sequence>MGRFRQNGRLAGASPKLLGNTATVERGAKKAQGSRGERKKPMPAVERLGRASFLLSVWFRAAAPEEIRKRPGMLVVVVDRDNFSVCDENKTTEKAYLDRIDW</sequence>
<protein>
    <submittedName>
        <fullName evidence="2">Uncharacterized protein</fullName>
    </submittedName>
</protein>
<feature type="region of interest" description="Disordered" evidence="1">
    <location>
        <begin position="1"/>
        <end position="43"/>
    </location>
</feature>
<dbReference type="EMBL" id="JAHUTJ010042840">
    <property type="protein sequence ID" value="MED6281304.1"/>
    <property type="molecule type" value="Genomic_DNA"/>
</dbReference>